<feature type="compositionally biased region" description="Basic and acidic residues" evidence="1">
    <location>
        <begin position="117"/>
        <end position="141"/>
    </location>
</feature>
<proteinExistence type="predicted"/>
<evidence type="ECO:0000256" key="1">
    <source>
        <dbReference type="SAM" id="MobiDB-lite"/>
    </source>
</evidence>
<feature type="region of interest" description="Disordered" evidence="1">
    <location>
        <begin position="1"/>
        <end position="37"/>
    </location>
</feature>
<organism evidence="2 3">
    <name type="scientific">Aspergillus oryzae</name>
    <name type="common">Yellow koji mold</name>
    <dbReference type="NCBI Taxonomy" id="5062"/>
    <lineage>
        <taxon>Eukaryota</taxon>
        <taxon>Fungi</taxon>
        <taxon>Dikarya</taxon>
        <taxon>Ascomycota</taxon>
        <taxon>Pezizomycotina</taxon>
        <taxon>Eurotiomycetes</taxon>
        <taxon>Eurotiomycetidae</taxon>
        <taxon>Eurotiales</taxon>
        <taxon>Aspergillaceae</taxon>
        <taxon>Aspergillus</taxon>
        <taxon>Aspergillus subgen. Circumdati</taxon>
    </lineage>
</organism>
<dbReference type="EMBL" id="BSYA01000103">
    <property type="protein sequence ID" value="GMG32555.1"/>
    <property type="molecule type" value="Genomic_DNA"/>
</dbReference>
<evidence type="ECO:0000313" key="2">
    <source>
        <dbReference type="EMBL" id="GMG32555.1"/>
    </source>
</evidence>
<protein>
    <submittedName>
        <fullName evidence="2">Unnamed protein product</fullName>
    </submittedName>
</protein>
<name>A0AAN4YN11_ASPOZ</name>
<dbReference type="Proteomes" id="UP001165205">
    <property type="component" value="Unassembled WGS sequence"/>
</dbReference>
<gene>
    <name evidence="2" type="ORF">Aory04_000826200</name>
</gene>
<dbReference type="AlphaFoldDB" id="A0AAN4YN11"/>
<feature type="region of interest" description="Disordered" evidence="1">
    <location>
        <begin position="105"/>
        <end position="158"/>
    </location>
</feature>
<reference evidence="2" key="1">
    <citation type="submission" date="2023-04" db="EMBL/GenBank/DDBJ databases">
        <title>Aspergillus oryzae NBRC 4228.</title>
        <authorList>
            <person name="Ichikawa N."/>
            <person name="Sato H."/>
            <person name="Tonouchi N."/>
        </authorList>
    </citation>
    <scope>NUCLEOTIDE SEQUENCE</scope>
    <source>
        <strain evidence="2">NBRC 4228</strain>
    </source>
</reference>
<evidence type="ECO:0000313" key="3">
    <source>
        <dbReference type="Proteomes" id="UP001165205"/>
    </source>
</evidence>
<sequence>MTAEEALQEYPPVSINPLSPEPKGERDHLHASHTQNPDHSNLRLLLHMQLPNQEDRQNRHGEIAYHRERTIHIRHGDNDRHVETLAVNIRIESDLGPEILQRFTLQQHEEHEDETGDDRQDHDDIERPDMFSFDGDAHQEDTDGDFAADGGETVGDFT</sequence>
<comment type="caution">
    <text evidence="2">The sequence shown here is derived from an EMBL/GenBank/DDBJ whole genome shotgun (WGS) entry which is preliminary data.</text>
</comment>
<accession>A0AAN4YN11</accession>